<feature type="transmembrane region" description="Helical" evidence="7">
    <location>
        <begin position="180"/>
        <end position="201"/>
    </location>
</feature>
<dbReference type="GO" id="GO:0048039">
    <property type="term" value="F:ubiquinone binding"/>
    <property type="evidence" value="ECO:0007669"/>
    <property type="project" value="TreeGrafter"/>
</dbReference>
<proteinExistence type="inferred from homology"/>
<feature type="transmembrane region" description="Helical" evidence="7">
    <location>
        <begin position="290"/>
        <end position="312"/>
    </location>
</feature>
<keyword evidence="9" id="KW-0560">Oxidoreductase</keyword>
<dbReference type="NCBIfam" id="TIGR01972">
    <property type="entry name" value="NDH_I_M"/>
    <property type="match status" value="1"/>
</dbReference>
<dbReference type="InterPro" id="IPR003918">
    <property type="entry name" value="NADH_UbQ_OxRdtase"/>
</dbReference>
<keyword evidence="3 6" id="KW-0812">Transmembrane</keyword>
<feature type="transmembrane region" description="Helical" evidence="7">
    <location>
        <begin position="227"/>
        <end position="249"/>
    </location>
</feature>
<dbReference type="NCBIfam" id="NF004500">
    <property type="entry name" value="PRK05846.1-4"/>
    <property type="match status" value="1"/>
</dbReference>
<dbReference type="EMBL" id="VJXR01000061">
    <property type="protein sequence ID" value="TRW43900.1"/>
    <property type="molecule type" value="Genomic_DNA"/>
</dbReference>
<sequence>MQTMNAAFPWLTVLIVVPLVAAAVLWLVKPLHKVARPYGLAVSIVELLLAIAMTTQFDMGAAGQQQLTELAGWIPQLGVSYAVGVNGLGLAMVLLAVFLVPLVLLAAWREQEAVPDGAVLERRQMGFVALVLALEALMVAVFAARDVFFFYVLFEAMLIPVYFLIGNYGGPRRRTAALKFLLYSLAGGLIMLVGVVAVYLVGPGGEQGFLIDSLAGNLEVSQSAERWLFVSFFIALAIKAPMWPVHTWLPDTAQQATAGTSTLLVGVLDKVGTFGMIALCLPLFPEASRWAAPVIIALALVSIIYGGLVAIGQRDIMRLIAFTSVSHFGFIVLGIFVRDQVALTGAMLYMVAHGVSTAALFLIAGFLVRRGGTQQIPAYGGMQRVTPVLAGTFLISGLATIALPGLSGFVPEFLVLQGTFRVNILAACIAVLGVIIAALYILLPYQRIFTGPKVPELARIPDLGLREKWVVAPLVAAMLALGFYPAPVIDAVTPVAQNAAIEQPSSIDTARGPDQAAVALGATAAGTDAGTEEGTTK</sequence>
<comment type="caution">
    <text evidence="9">The sequence shown here is derived from an EMBL/GenBank/DDBJ whole genome shotgun (WGS) entry which is preliminary data.</text>
</comment>
<dbReference type="GO" id="GO:0012505">
    <property type="term" value="C:endomembrane system"/>
    <property type="evidence" value="ECO:0007669"/>
    <property type="project" value="UniProtKB-SubCell"/>
</dbReference>
<dbReference type="PANTHER" id="PTHR43507:SF1">
    <property type="entry name" value="NADH-UBIQUINONE OXIDOREDUCTASE CHAIN 4"/>
    <property type="match status" value="1"/>
</dbReference>
<evidence type="ECO:0000256" key="2">
    <source>
        <dbReference type="ARBA" id="ARBA00009025"/>
    </source>
</evidence>
<keyword evidence="4 7" id="KW-1133">Transmembrane helix</keyword>
<organism evidence="9 10">
    <name type="scientific">Georgenia yuyongxinii</name>
    <dbReference type="NCBI Taxonomy" id="2589797"/>
    <lineage>
        <taxon>Bacteria</taxon>
        <taxon>Bacillati</taxon>
        <taxon>Actinomycetota</taxon>
        <taxon>Actinomycetes</taxon>
        <taxon>Micrococcales</taxon>
        <taxon>Bogoriellaceae</taxon>
        <taxon>Georgenia</taxon>
    </lineage>
</organism>
<reference evidence="9 10" key="1">
    <citation type="submission" date="2019-07" db="EMBL/GenBank/DDBJ databases">
        <title>Georgenia wutianyii sp. nov. and Georgenia *** sp. nov. isolated from plateau pika (Ochotona curzoniae) in the Qinghai-Tibet plateau of China.</title>
        <authorList>
            <person name="Tian Z."/>
        </authorList>
    </citation>
    <scope>NUCLEOTIDE SEQUENCE [LARGE SCALE GENOMIC DNA]</scope>
    <source>
        <strain evidence="9 10">Z446</strain>
    </source>
</reference>
<dbReference type="GO" id="GO:0008137">
    <property type="term" value="F:NADH dehydrogenase (ubiquinone) activity"/>
    <property type="evidence" value="ECO:0007669"/>
    <property type="project" value="InterPro"/>
</dbReference>
<evidence type="ECO:0000256" key="5">
    <source>
        <dbReference type="ARBA" id="ARBA00023136"/>
    </source>
</evidence>
<dbReference type="GO" id="GO:0003954">
    <property type="term" value="F:NADH dehydrogenase activity"/>
    <property type="evidence" value="ECO:0007669"/>
    <property type="project" value="TreeGrafter"/>
</dbReference>
<evidence type="ECO:0000256" key="7">
    <source>
        <dbReference type="SAM" id="Phobius"/>
    </source>
</evidence>
<dbReference type="PRINTS" id="PR01437">
    <property type="entry name" value="NUOXDRDTASE4"/>
</dbReference>
<comment type="subcellular location">
    <subcellularLocation>
        <location evidence="1">Endomembrane system</location>
        <topology evidence="1">Multi-pass membrane protein</topology>
    </subcellularLocation>
    <subcellularLocation>
        <location evidence="6">Membrane</location>
        <topology evidence="6">Multi-pass membrane protein</topology>
    </subcellularLocation>
</comment>
<dbReference type="InterPro" id="IPR010227">
    <property type="entry name" value="NADH_Q_OxRdtase_chainM/4"/>
</dbReference>
<feature type="transmembrane region" description="Helical" evidence="7">
    <location>
        <begin position="319"/>
        <end position="337"/>
    </location>
</feature>
<dbReference type="EC" id="1.6.5.11" evidence="9"/>
<gene>
    <name evidence="9" type="ORF">FJ693_15870</name>
</gene>
<evidence type="ECO:0000313" key="9">
    <source>
        <dbReference type="EMBL" id="TRW43900.1"/>
    </source>
</evidence>
<feature type="transmembrane region" description="Helical" evidence="7">
    <location>
        <begin position="388"/>
        <end position="410"/>
    </location>
</feature>
<evidence type="ECO:0000256" key="1">
    <source>
        <dbReference type="ARBA" id="ARBA00004127"/>
    </source>
</evidence>
<keyword evidence="5 7" id="KW-0472">Membrane</keyword>
<dbReference type="GO" id="GO:0016020">
    <property type="term" value="C:membrane"/>
    <property type="evidence" value="ECO:0007669"/>
    <property type="project" value="UniProtKB-SubCell"/>
</dbReference>
<dbReference type="AlphaFoldDB" id="A0A552WM98"/>
<evidence type="ECO:0000256" key="4">
    <source>
        <dbReference type="ARBA" id="ARBA00022989"/>
    </source>
</evidence>
<evidence type="ECO:0000256" key="6">
    <source>
        <dbReference type="RuleBase" id="RU000320"/>
    </source>
</evidence>
<name>A0A552WM98_9MICO</name>
<feature type="transmembrane region" description="Helical" evidence="7">
    <location>
        <begin position="261"/>
        <end position="284"/>
    </location>
</feature>
<feature type="transmembrane region" description="Helical" evidence="7">
    <location>
        <begin position="79"/>
        <end position="104"/>
    </location>
</feature>
<evidence type="ECO:0000313" key="10">
    <source>
        <dbReference type="Proteomes" id="UP000318693"/>
    </source>
</evidence>
<evidence type="ECO:0000256" key="3">
    <source>
        <dbReference type="ARBA" id="ARBA00022692"/>
    </source>
</evidence>
<feature type="transmembrane region" description="Helical" evidence="7">
    <location>
        <begin position="125"/>
        <end position="142"/>
    </location>
</feature>
<evidence type="ECO:0000259" key="8">
    <source>
        <dbReference type="Pfam" id="PF00361"/>
    </source>
</evidence>
<feature type="transmembrane region" description="Helical" evidence="7">
    <location>
        <begin position="422"/>
        <end position="443"/>
    </location>
</feature>
<accession>A0A552WM98</accession>
<feature type="transmembrane region" description="Helical" evidence="7">
    <location>
        <begin position="343"/>
        <end position="368"/>
    </location>
</feature>
<feature type="domain" description="NADH:quinone oxidoreductase/Mrp antiporter transmembrane" evidence="8">
    <location>
        <begin position="144"/>
        <end position="435"/>
    </location>
</feature>
<feature type="transmembrane region" description="Helical" evidence="7">
    <location>
        <begin position="148"/>
        <end position="168"/>
    </location>
</feature>
<dbReference type="GO" id="GO:0015990">
    <property type="term" value="P:electron transport coupled proton transport"/>
    <property type="evidence" value="ECO:0007669"/>
    <property type="project" value="TreeGrafter"/>
</dbReference>
<comment type="similarity">
    <text evidence="2">Belongs to the complex I subunit 4 family.</text>
</comment>
<feature type="transmembrane region" description="Helical" evidence="7">
    <location>
        <begin position="40"/>
        <end position="59"/>
    </location>
</feature>
<dbReference type="InterPro" id="IPR001750">
    <property type="entry name" value="ND/Mrp_TM"/>
</dbReference>
<keyword evidence="10" id="KW-1185">Reference proteome</keyword>
<dbReference type="Proteomes" id="UP000318693">
    <property type="component" value="Unassembled WGS sequence"/>
</dbReference>
<protein>
    <submittedName>
        <fullName evidence="9">NADH-quinone oxidoreductase subunit M</fullName>
        <ecNumber evidence="9">1.6.5.11</ecNumber>
    </submittedName>
</protein>
<dbReference type="Pfam" id="PF00361">
    <property type="entry name" value="Proton_antipo_M"/>
    <property type="match status" value="1"/>
</dbReference>
<dbReference type="PANTHER" id="PTHR43507">
    <property type="entry name" value="NADH-UBIQUINONE OXIDOREDUCTASE CHAIN 4"/>
    <property type="match status" value="1"/>
</dbReference>
<feature type="transmembrane region" description="Helical" evidence="7">
    <location>
        <begin position="6"/>
        <end position="28"/>
    </location>
</feature>
<dbReference type="GO" id="GO:0042773">
    <property type="term" value="P:ATP synthesis coupled electron transport"/>
    <property type="evidence" value="ECO:0007669"/>
    <property type="project" value="InterPro"/>
</dbReference>